<dbReference type="GO" id="GO:0004029">
    <property type="term" value="F:aldehyde dehydrogenase (NAD+) activity"/>
    <property type="evidence" value="ECO:0007669"/>
    <property type="project" value="TreeGrafter"/>
</dbReference>
<dbReference type="Gene3D" id="3.40.50.720">
    <property type="entry name" value="NAD(P)-binding Rossmann-like Domain"/>
    <property type="match status" value="1"/>
</dbReference>
<comment type="caution">
    <text evidence="2">The sequence shown here is derived from an EMBL/GenBank/DDBJ whole genome shotgun (WGS) entry which is preliminary data.</text>
</comment>
<dbReference type="PANTHER" id="PTHR48079:SF6">
    <property type="entry name" value="NAD(P)-BINDING DOMAIN-CONTAINING PROTEIN-RELATED"/>
    <property type="match status" value="1"/>
</dbReference>
<proteinExistence type="predicted"/>
<dbReference type="Proteomes" id="UP000197468">
    <property type="component" value="Unassembled WGS sequence"/>
</dbReference>
<dbReference type="GO" id="GO:0005737">
    <property type="term" value="C:cytoplasm"/>
    <property type="evidence" value="ECO:0007669"/>
    <property type="project" value="TreeGrafter"/>
</dbReference>
<evidence type="ECO:0000313" key="2">
    <source>
        <dbReference type="EMBL" id="OWQ86206.1"/>
    </source>
</evidence>
<organism evidence="2 3">
    <name type="scientific">Roseateles aquatilis</name>
    <dbReference type="NCBI Taxonomy" id="431061"/>
    <lineage>
        <taxon>Bacteria</taxon>
        <taxon>Pseudomonadati</taxon>
        <taxon>Pseudomonadota</taxon>
        <taxon>Betaproteobacteria</taxon>
        <taxon>Burkholderiales</taxon>
        <taxon>Sphaerotilaceae</taxon>
        <taxon>Roseateles</taxon>
    </lineage>
</organism>
<dbReference type="EMBL" id="NIOF01000011">
    <property type="protein sequence ID" value="OWQ86206.1"/>
    <property type="molecule type" value="Genomic_DNA"/>
</dbReference>
<reference evidence="2 3" key="1">
    <citation type="journal article" date="2008" name="Int. J. Syst. Evol. Microbiol.">
        <title>Description of Roseateles aquatilis sp. nov. and Roseateles terrae sp. nov., in the class Betaproteobacteria, and emended description of the genus Roseateles.</title>
        <authorList>
            <person name="Gomila M."/>
            <person name="Bowien B."/>
            <person name="Falsen E."/>
            <person name="Moore E.R."/>
            <person name="Lalucat J."/>
        </authorList>
    </citation>
    <scope>NUCLEOTIDE SEQUENCE [LARGE SCALE GENOMIC DNA]</scope>
    <source>
        <strain evidence="2 3">CCUG 48205</strain>
    </source>
</reference>
<dbReference type="RefSeq" id="WP_088386755.1">
    <property type="nucleotide sequence ID" value="NZ_NIOF01000011.1"/>
</dbReference>
<dbReference type="InterPro" id="IPR036291">
    <property type="entry name" value="NAD(P)-bd_dom_sf"/>
</dbReference>
<dbReference type="InterPro" id="IPR051783">
    <property type="entry name" value="NAD(P)-dependent_oxidoreduct"/>
</dbReference>
<gene>
    <name evidence="2" type="ORF">CDN99_20430</name>
</gene>
<feature type="domain" description="NAD-dependent epimerase/dehydratase" evidence="1">
    <location>
        <begin position="4"/>
        <end position="202"/>
    </location>
</feature>
<evidence type="ECO:0000259" key="1">
    <source>
        <dbReference type="Pfam" id="PF01370"/>
    </source>
</evidence>
<dbReference type="Pfam" id="PF01370">
    <property type="entry name" value="Epimerase"/>
    <property type="match status" value="1"/>
</dbReference>
<protein>
    <recommendedName>
        <fullName evidence="1">NAD-dependent epimerase/dehydratase domain-containing protein</fullName>
    </recommendedName>
</protein>
<keyword evidence="3" id="KW-1185">Reference proteome</keyword>
<name>A0A246J0V6_9BURK</name>
<sequence length="325" mass="34927">MRLLILGGTVFLGRHVIDAALARGHAVTMLNRGRHGRGLFPEVERLIGDRDGDMSALRGRSFDAVIDCSAFTPAQIDRTLAALDTGAPQVVFVSSISAYGRFEPGKVYDESTALAAGHEGYGALKARAEEALARALPDRHAIVRPGLIVGPHDPTGRFTYWPTRVARGGEILAPGRPERPVQFIDARDLALFCITLAESRATGAFNAIGHRLPMLELLDTCLDAAPASDARFTWVPDETLLAMDVVPWTGLPLWLPESDPAYGGMLLADARRAYAAGLTTRPVLASVTDTLAWATAPRDTDWDGAKLVAALTPEREAECLARVKA</sequence>
<accession>A0A246J0V6</accession>
<dbReference type="AlphaFoldDB" id="A0A246J0V6"/>
<dbReference type="OrthoDB" id="7941246at2"/>
<evidence type="ECO:0000313" key="3">
    <source>
        <dbReference type="Proteomes" id="UP000197468"/>
    </source>
</evidence>
<dbReference type="SUPFAM" id="SSF51735">
    <property type="entry name" value="NAD(P)-binding Rossmann-fold domains"/>
    <property type="match status" value="1"/>
</dbReference>
<dbReference type="InterPro" id="IPR001509">
    <property type="entry name" value="Epimerase_deHydtase"/>
</dbReference>
<dbReference type="PANTHER" id="PTHR48079">
    <property type="entry name" value="PROTEIN YEEZ"/>
    <property type="match status" value="1"/>
</dbReference>